<sequence length="316" mass="33599">MPARFEQAVCCSVADGGASQEESGGGAPAGAGATGPACAPSPLHMCRWEYICVCTFLSVDFSISVCTCVCVYLWGLHVEASHLGLELPRWALEWGTWVKQPTHLPPLTDCFLLQNNAQRLGVSQSTHSLTTPVVSVATPSLLSQGLPFSSMPTAYNTDYQLTSAELSSLPAFSSPGGLSLSNVTAWQQPQQPPQPQPPQQPQPQPPQPPQQPQQPPQQQPHLVPVSLSNLIPGSPLPHVGAALTVTTHPHISIKSEPVSPSRERSPAPPPPAVFPATRPDGRGDFGPTLGLLRPAPEPEAEGSAVKRMRLDTWTLK</sequence>
<accession>A0A8B9YJW0</accession>
<proteinExistence type="predicted"/>
<dbReference type="Proteomes" id="UP000694520">
    <property type="component" value="Chromosome 3"/>
</dbReference>
<evidence type="ECO:0008006" key="4">
    <source>
        <dbReference type="Google" id="ProtNLM"/>
    </source>
</evidence>
<reference evidence="2" key="2">
    <citation type="submission" date="2025-08" db="UniProtKB">
        <authorList>
            <consortium name="Ensembl"/>
        </authorList>
    </citation>
    <scope>IDENTIFICATION</scope>
</reference>
<name>A0A8B9YJW0_BOSMU</name>
<protein>
    <recommendedName>
        <fullName evidence="4">Myocyte enhancer factor 2D</fullName>
    </recommendedName>
</protein>
<organism evidence="2 3">
    <name type="scientific">Bos mutus grunniens</name>
    <name type="common">Wild yak</name>
    <name type="synonym">Bos grunniens</name>
    <dbReference type="NCBI Taxonomy" id="30521"/>
    <lineage>
        <taxon>Eukaryota</taxon>
        <taxon>Metazoa</taxon>
        <taxon>Chordata</taxon>
        <taxon>Craniata</taxon>
        <taxon>Vertebrata</taxon>
        <taxon>Euteleostomi</taxon>
        <taxon>Mammalia</taxon>
        <taxon>Eutheria</taxon>
        <taxon>Laurasiatheria</taxon>
        <taxon>Artiodactyla</taxon>
        <taxon>Ruminantia</taxon>
        <taxon>Pecora</taxon>
        <taxon>Bovidae</taxon>
        <taxon>Bovinae</taxon>
        <taxon>Bos</taxon>
    </lineage>
</organism>
<dbReference type="Ensembl" id="ENSBGRT00000045039.1">
    <property type="protein sequence ID" value="ENSBGRP00000038844.1"/>
    <property type="gene ID" value="ENSBGRG00000024360.1"/>
</dbReference>
<reference evidence="2" key="3">
    <citation type="submission" date="2025-09" db="UniProtKB">
        <authorList>
            <consortium name="Ensembl"/>
        </authorList>
    </citation>
    <scope>IDENTIFICATION</scope>
</reference>
<keyword evidence="3" id="KW-1185">Reference proteome</keyword>
<feature type="compositionally biased region" description="Pro residues" evidence="1">
    <location>
        <begin position="190"/>
        <end position="218"/>
    </location>
</feature>
<reference evidence="2" key="1">
    <citation type="submission" date="2019-05" db="EMBL/GenBank/DDBJ databases">
        <authorList>
            <person name="Zhang S."/>
            <person name="Liu J."/>
        </authorList>
    </citation>
    <scope>NUCLEOTIDE SEQUENCE [LARGE SCALE GENOMIC DNA]</scope>
</reference>
<dbReference type="GeneTree" id="ENSGT00940000159463"/>
<feature type="region of interest" description="Disordered" evidence="1">
    <location>
        <begin position="252"/>
        <end position="316"/>
    </location>
</feature>
<evidence type="ECO:0000256" key="1">
    <source>
        <dbReference type="SAM" id="MobiDB-lite"/>
    </source>
</evidence>
<evidence type="ECO:0000313" key="2">
    <source>
        <dbReference type="Ensembl" id="ENSBGRP00000038844.1"/>
    </source>
</evidence>
<evidence type="ECO:0000313" key="3">
    <source>
        <dbReference type="Proteomes" id="UP000694520"/>
    </source>
</evidence>
<dbReference type="AlphaFoldDB" id="A0A8B9YJW0"/>
<feature type="region of interest" description="Disordered" evidence="1">
    <location>
        <begin position="179"/>
        <end position="221"/>
    </location>
</feature>